<name>A0A1H1HFX9_9BURK</name>
<accession>A0A1H1HFX9</accession>
<proteinExistence type="predicted"/>
<reference evidence="2" key="1">
    <citation type="submission" date="2016-10" db="EMBL/GenBank/DDBJ databases">
        <authorList>
            <person name="Varghese N."/>
            <person name="Submissions S."/>
        </authorList>
    </citation>
    <scope>NUCLEOTIDE SEQUENCE [LARGE SCALE GENOMIC DNA]</scope>
    <source>
        <strain evidence="2">DUS833</strain>
    </source>
</reference>
<organism evidence="1 2">
    <name type="scientific">Paraburkholderia tuberum</name>
    <dbReference type="NCBI Taxonomy" id="157910"/>
    <lineage>
        <taxon>Bacteria</taxon>
        <taxon>Pseudomonadati</taxon>
        <taxon>Pseudomonadota</taxon>
        <taxon>Betaproteobacteria</taxon>
        <taxon>Burkholderiales</taxon>
        <taxon>Burkholderiaceae</taxon>
        <taxon>Paraburkholderia</taxon>
    </lineage>
</organism>
<gene>
    <name evidence="1" type="ORF">SAMN05445850_3537</name>
</gene>
<evidence type="ECO:0008006" key="3">
    <source>
        <dbReference type="Google" id="ProtNLM"/>
    </source>
</evidence>
<sequence>MTNLRFGKSDWTFADAATLTAVLLDRLLHNADQRNQTGMQEIGRHLVDQTRTALCKRLDRARDSTSCVPGALIQSQSFGVPNTRMR</sequence>
<evidence type="ECO:0000313" key="2">
    <source>
        <dbReference type="Proteomes" id="UP000199365"/>
    </source>
</evidence>
<dbReference type="EMBL" id="FNKX01000001">
    <property type="protein sequence ID" value="SDR24292.1"/>
    <property type="molecule type" value="Genomic_DNA"/>
</dbReference>
<keyword evidence="2" id="KW-1185">Reference proteome</keyword>
<protein>
    <recommendedName>
        <fullName evidence="3">IstB-like ATP binding protein</fullName>
    </recommendedName>
</protein>
<dbReference type="AlphaFoldDB" id="A0A1H1HFX9"/>
<evidence type="ECO:0000313" key="1">
    <source>
        <dbReference type="EMBL" id="SDR24292.1"/>
    </source>
</evidence>
<dbReference type="Proteomes" id="UP000199365">
    <property type="component" value="Unassembled WGS sequence"/>
</dbReference>